<proteinExistence type="predicted"/>
<dbReference type="EMBL" id="JACAZE010000015">
    <property type="protein sequence ID" value="KAF7297874.1"/>
    <property type="molecule type" value="Genomic_DNA"/>
</dbReference>
<dbReference type="Pfam" id="PF18758">
    <property type="entry name" value="KDZ"/>
    <property type="match status" value="1"/>
</dbReference>
<comment type="caution">
    <text evidence="3">The sequence shown here is derived from an EMBL/GenBank/DDBJ whole genome shotgun (WGS) entry which is preliminary data.</text>
</comment>
<evidence type="ECO:0000313" key="3">
    <source>
        <dbReference type="EMBL" id="KAF7297874.1"/>
    </source>
</evidence>
<feature type="compositionally biased region" description="Basic and acidic residues" evidence="1">
    <location>
        <begin position="986"/>
        <end position="997"/>
    </location>
</feature>
<evidence type="ECO:0000256" key="1">
    <source>
        <dbReference type="SAM" id="MobiDB-lite"/>
    </source>
</evidence>
<feature type="region of interest" description="Disordered" evidence="1">
    <location>
        <begin position="969"/>
        <end position="1003"/>
    </location>
</feature>
<dbReference type="Proteomes" id="UP000613580">
    <property type="component" value="Unassembled WGS sequence"/>
</dbReference>
<dbReference type="PANTHER" id="PTHR33104">
    <property type="entry name" value="SI:DKEY-29D5.2"/>
    <property type="match status" value="1"/>
</dbReference>
<dbReference type="CDD" id="cd19757">
    <property type="entry name" value="Bbox1"/>
    <property type="match status" value="1"/>
</dbReference>
<organism evidence="3 4">
    <name type="scientific">Mycena chlorophos</name>
    <name type="common">Agaric fungus</name>
    <name type="synonym">Agaricus chlorophos</name>
    <dbReference type="NCBI Taxonomy" id="658473"/>
    <lineage>
        <taxon>Eukaryota</taxon>
        <taxon>Fungi</taxon>
        <taxon>Dikarya</taxon>
        <taxon>Basidiomycota</taxon>
        <taxon>Agaricomycotina</taxon>
        <taxon>Agaricomycetes</taxon>
        <taxon>Agaricomycetidae</taxon>
        <taxon>Agaricales</taxon>
        <taxon>Marasmiineae</taxon>
        <taxon>Mycenaceae</taxon>
        <taxon>Mycena</taxon>
    </lineage>
</organism>
<keyword evidence="4" id="KW-1185">Reference proteome</keyword>
<dbReference type="PANTHER" id="PTHR33104:SF2">
    <property type="entry name" value="CXC3 LIKE CYSTEINE CLUSTER DOMAIN-CONTAINING PROTEIN"/>
    <property type="match status" value="1"/>
</dbReference>
<dbReference type="InterPro" id="IPR041457">
    <property type="entry name" value="CxC2_KDZ-assoc"/>
</dbReference>
<sequence>MRSSALFSRNDARGDQTSETCPRCSVEGHVAAFRCEDCLCSKLLCDECCLEVHGQLPFHSIQKWDGVCFLKQSLKALGLRIQVGHAQADERCPHSVPARDGFVVLHDNGIHQVALDYCGCPGSEEHHLQLLRSRLFPATTRRPQTCATFACLDRCTVFSLKPKMNAFDFYDSLERLTDGAGEKPPDRYRALLRMVREWRHLLLLKRGGRFGYPSDEAENTTPGELAVLCPACPRPGVNLPENWQDIDPKLAFIYTLFLAMDACFQLKRRLVASEARDPSLGPGFACMVDAPPYREFLRNSTNKQEMSTCSGLKALDHSNTKFSKGYAATGVGMVVCARHEFVQPTSVGDLQKGERYSNMDFLFASMLRHLSALLRKVVSYDIVCQWYKNLFKRLTELPTFLKFVLMRRFTQFVVPKLHILGHIAQCRSTFNLDFTSGSGQTDAEGIERAWAAAGGLAGSTKMMGPGARSDMLDAYWTFWNWSKVLGLPHLLRQRLEVAKVELEKQKEAFELFSEEQSEHIPEWQKMVDDYEADKINNKNPYVAVAKGKSEAEVRLMLRQEEDKQEREGRAPLRVHDVSPVGFLEFALAVEMEQRRVKAQATLKKSHSTAEEIQLGSARRKLNHDQQNLRKLQATFTPEALIKLAALSLPETVLAEDIPLFLPSALAATWTASADPALGMDAGRSQLLSMERMLRCAQMRSALTYVRNHLHIKWRLLKFKEDHVRNQAMNTRSRTTIARNESQVSLFADVYQIAWHAVLQIEGGDEAKVGFNRLRREDIRYMEDPEVFSKKAELARVRDEKWEARLAQIRAEEGWSEEVEEREANSHLADPEEDDEFFMRGSNKTVMSWIWRGTDAKGSQVEMQEAVRIEWCKARARRLRWEEEVCIVGDETRRVAATHEHQAGVWEEKARRVPVGAIPVQEAEGMIAYALKQASMHRQLAARANIIAVEPRVARGRRRVRVVPAPVDLLAPAVEQGDEEEDSGDETDLHEVEERGDLDSDDNF</sequence>
<dbReference type="OrthoDB" id="3214502at2759"/>
<evidence type="ECO:0000313" key="4">
    <source>
        <dbReference type="Proteomes" id="UP000613580"/>
    </source>
</evidence>
<dbReference type="InterPro" id="IPR013087">
    <property type="entry name" value="Znf_C2H2_type"/>
</dbReference>
<name>A0A8H6SEF0_MYCCL</name>
<feature type="domain" description="C2H2-type" evidence="2">
    <location>
        <begin position="35"/>
        <end position="59"/>
    </location>
</feature>
<dbReference type="Pfam" id="PF18803">
    <property type="entry name" value="CxC2"/>
    <property type="match status" value="1"/>
</dbReference>
<accession>A0A8H6SEF0</accession>
<feature type="compositionally biased region" description="Acidic residues" evidence="1">
    <location>
        <begin position="975"/>
        <end position="985"/>
    </location>
</feature>
<reference evidence="3" key="1">
    <citation type="submission" date="2020-05" db="EMBL/GenBank/DDBJ databases">
        <title>Mycena genomes resolve the evolution of fungal bioluminescence.</title>
        <authorList>
            <person name="Tsai I.J."/>
        </authorList>
    </citation>
    <scope>NUCLEOTIDE SEQUENCE</scope>
    <source>
        <strain evidence="3">110903Hualien_Pintung</strain>
    </source>
</reference>
<protein>
    <submittedName>
        <fullName evidence="3">C2H2-type domain-containing protein</fullName>
    </submittedName>
</protein>
<dbReference type="InterPro" id="IPR040521">
    <property type="entry name" value="KDZ"/>
</dbReference>
<dbReference type="AlphaFoldDB" id="A0A8H6SEF0"/>
<dbReference type="PROSITE" id="PS00028">
    <property type="entry name" value="ZINC_FINGER_C2H2_1"/>
    <property type="match status" value="1"/>
</dbReference>
<gene>
    <name evidence="3" type="ORF">HMN09_01008200</name>
</gene>
<evidence type="ECO:0000259" key="2">
    <source>
        <dbReference type="PROSITE" id="PS00028"/>
    </source>
</evidence>